<dbReference type="PANTHER" id="PTHR43841">
    <property type="entry name" value="3-HYDROXYACYL-THIOESTER DEHYDRATASE HTDX-RELATED"/>
    <property type="match status" value="1"/>
</dbReference>
<name>A0A3N0GI96_9ACTN</name>
<dbReference type="CDD" id="cd03441">
    <property type="entry name" value="R_hydratase_like"/>
    <property type="match status" value="1"/>
</dbReference>
<accession>A0A3N0GI96</accession>
<comment type="similarity">
    <text evidence="1">Belongs to the enoyl-CoA hydratase/isomerase family.</text>
</comment>
<dbReference type="InterPro" id="IPR029069">
    <property type="entry name" value="HotDog_dom_sf"/>
</dbReference>
<dbReference type="SUPFAM" id="SSF54637">
    <property type="entry name" value="Thioesterase/thiol ester dehydrase-isomerase"/>
    <property type="match status" value="1"/>
</dbReference>
<protein>
    <recommendedName>
        <fullName evidence="2">MaoC-like domain-containing protein</fullName>
    </recommendedName>
</protein>
<dbReference type="PANTHER" id="PTHR43841:SF3">
    <property type="entry name" value="(3R)-HYDROXYACYL-ACP DEHYDRATASE SUBUNIT HADB"/>
    <property type="match status" value="1"/>
</dbReference>
<dbReference type="RefSeq" id="WP_123224991.1">
    <property type="nucleotide sequence ID" value="NZ_RJSF01000047.1"/>
</dbReference>
<keyword evidence="4" id="KW-1185">Reference proteome</keyword>
<evidence type="ECO:0000313" key="4">
    <source>
        <dbReference type="Proteomes" id="UP000279994"/>
    </source>
</evidence>
<reference evidence="3 4" key="1">
    <citation type="submission" date="2018-11" db="EMBL/GenBank/DDBJ databases">
        <authorList>
            <person name="Li F."/>
        </authorList>
    </citation>
    <scope>NUCLEOTIDE SEQUENCE [LARGE SCALE GENOMIC DNA]</scope>
    <source>
        <strain evidence="3 4">Gsoil 818</strain>
    </source>
</reference>
<feature type="domain" description="MaoC-like" evidence="2">
    <location>
        <begin position="25"/>
        <end position="119"/>
    </location>
</feature>
<comment type="caution">
    <text evidence="3">The sequence shown here is derived from an EMBL/GenBank/DDBJ whole genome shotgun (WGS) entry which is preliminary data.</text>
</comment>
<dbReference type="Proteomes" id="UP000279994">
    <property type="component" value="Unassembled WGS sequence"/>
</dbReference>
<evidence type="ECO:0000256" key="1">
    <source>
        <dbReference type="ARBA" id="ARBA00005254"/>
    </source>
</evidence>
<evidence type="ECO:0000259" key="2">
    <source>
        <dbReference type="Pfam" id="PF01575"/>
    </source>
</evidence>
<gene>
    <name evidence="3" type="ORF">EFL26_21640</name>
</gene>
<proteinExistence type="inferred from homology"/>
<dbReference type="OrthoDB" id="9801625at2"/>
<evidence type="ECO:0000313" key="3">
    <source>
        <dbReference type="EMBL" id="RNM11760.1"/>
    </source>
</evidence>
<dbReference type="AlphaFoldDB" id="A0A3N0GI96"/>
<dbReference type="Gene3D" id="3.10.129.10">
    <property type="entry name" value="Hotdog Thioesterase"/>
    <property type="match status" value="1"/>
</dbReference>
<sequence>MILGSPRAPFLDDLKTGDELSELVYDVTQECVDAYGMASLDLNPVHMDPQWAARAQVFGFPETVAHGMMSMSYAASLVLRAFGASARITAVESTFTKPVPVGSTVTVRGEVRDTHPIGDGKDFAVIRAIATDQHGDTISVNEIHLQLPRRPADQQ</sequence>
<dbReference type="InterPro" id="IPR002539">
    <property type="entry name" value="MaoC-like_dom"/>
</dbReference>
<dbReference type="EMBL" id="RJSF01000047">
    <property type="protein sequence ID" value="RNM11760.1"/>
    <property type="molecule type" value="Genomic_DNA"/>
</dbReference>
<dbReference type="Pfam" id="PF01575">
    <property type="entry name" value="MaoC_dehydratas"/>
    <property type="match status" value="1"/>
</dbReference>
<organism evidence="3 4">
    <name type="scientific">Nocardioides pocheonensis</name>
    <dbReference type="NCBI Taxonomy" id="661485"/>
    <lineage>
        <taxon>Bacteria</taxon>
        <taxon>Bacillati</taxon>
        <taxon>Actinomycetota</taxon>
        <taxon>Actinomycetes</taxon>
        <taxon>Propionibacteriales</taxon>
        <taxon>Nocardioidaceae</taxon>
        <taxon>Nocardioides</taxon>
    </lineage>
</organism>